<dbReference type="SUPFAM" id="SSF50978">
    <property type="entry name" value="WD40 repeat-like"/>
    <property type="match status" value="1"/>
</dbReference>
<dbReference type="Gene3D" id="2.130.10.10">
    <property type="entry name" value="YVTN repeat-like/Quinoprotein amine dehydrogenase"/>
    <property type="match status" value="2"/>
</dbReference>
<dbReference type="PROSITE" id="PS50294">
    <property type="entry name" value="WD_REPEATS_REGION"/>
    <property type="match status" value="2"/>
</dbReference>
<evidence type="ECO:0000313" key="5">
    <source>
        <dbReference type="Proteomes" id="UP000449547"/>
    </source>
</evidence>
<organism evidence="4 5">
    <name type="scientific">Diutina rugosa</name>
    <name type="common">Yeast</name>
    <name type="synonym">Candida rugosa</name>
    <dbReference type="NCBI Taxonomy" id="5481"/>
    <lineage>
        <taxon>Eukaryota</taxon>
        <taxon>Fungi</taxon>
        <taxon>Dikarya</taxon>
        <taxon>Ascomycota</taxon>
        <taxon>Saccharomycotina</taxon>
        <taxon>Pichiomycetes</taxon>
        <taxon>Debaryomycetaceae</taxon>
        <taxon>Diutina</taxon>
    </lineage>
</organism>
<dbReference type="InterPro" id="IPR019775">
    <property type="entry name" value="WD40_repeat_CS"/>
</dbReference>
<dbReference type="SMART" id="SM00320">
    <property type="entry name" value="WD40"/>
    <property type="match status" value="7"/>
</dbReference>
<dbReference type="InterPro" id="IPR036322">
    <property type="entry name" value="WD40_repeat_dom_sf"/>
</dbReference>
<dbReference type="CDD" id="cd00200">
    <property type="entry name" value="WD40"/>
    <property type="match status" value="1"/>
</dbReference>
<evidence type="ECO:0000256" key="3">
    <source>
        <dbReference type="PROSITE-ProRule" id="PRU00221"/>
    </source>
</evidence>
<dbReference type="SUPFAM" id="SSF109925">
    <property type="entry name" value="Lissencephaly-1 protein (Lis-1, PAF-AH alpha) N-terminal domain"/>
    <property type="match status" value="1"/>
</dbReference>
<dbReference type="PROSITE" id="PS00678">
    <property type="entry name" value="WD_REPEATS_1"/>
    <property type="match status" value="1"/>
</dbReference>
<evidence type="ECO:0008006" key="6">
    <source>
        <dbReference type="Google" id="ProtNLM"/>
    </source>
</evidence>
<dbReference type="AlphaFoldDB" id="A0A642UL53"/>
<sequence>MSRAAILSDRQKTELNKAVLQYIEPFITASQFEQIRSALTPLNDDPIIQNFLEKKWGTVGRLQHENLKLRTENEQLRKVVLSQTSPDQLEMSKDKINWLPQIRSKKFDTVNAQVVNSVVIHPYRAQISAGCADGTLIVWNLVDDESNVPHKIIKAHTTAINCLMWSRTPIQFFKKPKTSVIASCSSDLLIKIWDGDTFTELRSLEGHKHIVSSVAWSKSRPETLYSVSKDNTIRIWDVVNGTHREITGHSDWVRAIDVASADENWQSPLGSGPSSKFGDFILTSSNDGSVRLTHAKSATAVAQALGHNHVVETVKFLPKLSNSYIDKFLEDNINLFPDLPTELISSAVFCEELGYKYCISGGRDNSIKLWLLPPPEIVPDGSLKKSRMNNSRAWLIAELNEHSSWVKCLSIHPSGRFFFSGSDDKSIKIWDLAGLKSDGKINCVRTLIGHENFVNSVDFARVDVELEQVEAENITEANILSHIEEKLRKLLVSAGSDNLVYLWK</sequence>
<dbReference type="GeneID" id="54782099"/>
<protein>
    <recommendedName>
        <fullName evidence="6">Nuclear distribution protein PAC1</fullName>
    </recommendedName>
</protein>
<dbReference type="InterPro" id="IPR050349">
    <property type="entry name" value="WD_LIS1/nudF_dynein_reg"/>
</dbReference>
<dbReference type="PRINTS" id="PR00320">
    <property type="entry name" value="GPROTEINBRPT"/>
</dbReference>
<dbReference type="OrthoDB" id="10264588at2759"/>
<gene>
    <name evidence="4" type="ORF">DIURU_003448</name>
</gene>
<keyword evidence="2" id="KW-0677">Repeat</keyword>
<feature type="repeat" description="WD" evidence="3">
    <location>
        <begin position="490"/>
        <end position="504"/>
    </location>
</feature>
<comment type="caution">
    <text evidence="4">The sequence shown here is derived from an EMBL/GenBank/DDBJ whole genome shotgun (WGS) entry which is preliminary data.</text>
</comment>
<dbReference type="RefSeq" id="XP_034011701.1">
    <property type="nucleotide sequence ID" value="XM_034156211.1"/>
</dbReference>
<evidence type="ECO:0000313" key="4">
    <source>
        <dbReference type="EMBL" id="KAA8901078.1"/>
    </source>
</evidence>
<keyword evidence="1 3" id="KW-0853">WD repeat</keyword>
<feature type="repeat" description="WD" evidence="3">
    <location>
        <begin position="204"/>
        <end position="246"/>
    </location>
</feature>
<dbReference type="PANTHER" id="PTHR44129">
    <property type="entry name" value="WD REPEAT-CONTAINING PROTEIN POP1"/>
    <property type="match status" value="1"/>
</dbReference>
<reference evidence="4 5" key="1">
    <citation type="submission" date="2019-07" db="EMBL/GenBank/DDBJ databases">
        <title>Genome assembly of two rare yeast pathogens: Diutina rugosa and Trichomonascus ciferrii.</title>
        <authorList>
            <person name="Mixao V."/>
            <person name="Saus E."/>
            <person name="Hansen A."/>
            <person name="Lass-Flor C."/>
            <person name="Gabaldon T."/>
        </authorList>
    </citation>
    <scope>NUCLEOTIDE SEQUENCE [LARGE SCALE GENOMIC DNA]</scope>
    <source>
        <strain evidence="4 5">CBS 613</strain>
    </source>
</reference>
<dbReference type="Pfam" id="PF00400">
    <property type="entry name" value="WD40"/>
    <property type="match status" value="5"/>
</dbReference>
<dbReference type="OMA" id="RGTCLMT"/>
<dbReference type="PROSITE" id="PS50082">
    <property type="entry name" value="WD_REPEATS_2"/>
    <property type="match status" value="3"/>
</dbReference>
<feature type="repeat" description="WD" evidence="3">
    <location>
        <begin position="399"/>
        <end position="432"/>
    </location>
</feature>
<evidence type="ECO:0000256" key="1">
    <source>
        <dbReference type="ARBA" id="ARBA00022574"/>
    </source>
</evidence>
<dbReference type="InterPro" id="IPR037190">
    <property type="entry name" value="LIS1_N"/>
</dbReference>
<dbReference type="InterPro" id="IPR001680">
    <property type="entry name" value="WD40_rpt"/>
</dbReference>
<dbReference type="EMBL" id="SWFT01000105">
    <property type="protein sequence ID" value="KAA8901078.1"/>
    <property type="molecule type" value="Genomic_DNA"/>
</dbReference>
<dbReference type="InterPro" id="IPR015943">
    <property type="entry name" value="WD40/YVTN_repeat-like_dom_sf"/>
</dbReference>
<evidence type="ECO:0000256" key="2">
    <source>
        <dbReference type="ARBA" id="ARBA00022737"/>
    </source>
</evidence>
<dbReference type="Gene3D" id="1.20.960.30">
    <property type="match status" value="1"/>
</dbReference>
<proteinExistence type="predicted"/>
<keyword evidence="5" id="KW-1185">Reference proteome</keyword>
<accession>A0A642UL53</accession>
<dbReference type="InterPro" id="IPR020472">
    <property type="entry name" value="WD40_PAC1"/>
</dbReference>
<dbReference type="Proteomes" id="UP000449547">
    <property type="component" value="Unassembled WGS sequence"/>
</dbReference>
<name>A0A642UL53_DIURU</name>
<dbReference type="VEuPathDB" id="FungiDB:DIURU_003448"/>